<evidence type="ECO:0000313" key="2">
    <source>
        <dbReference type="Proteomes" id="UP000827724"/>
    </source>
</evidence>
<evidence type="ECO:0000313" key="1">
    <source>
        <dbReference type="EMBL" id="KAH6606520.1"/>
    </source>
</evidence>
<name>A0A9P8QJF9_9HYPO</name>
<protein>
    <submittedName>
        <fullName evidence="1">Uncharacterized protein</fullName>
    </submittedName>
</protein>
<gene>
    <name evidence="1" type="ORF">Trco_005673</name>
</gene>
<reference evidence="1" key="1">
    <citation type="submission" date="2021-08" db="EMBL/GenBank/DDBJ databases">
        <title>Chromosome-Level Trichoderma cornu-damae using Hi-C Data.</title>
        <authorList>
            <person name="Kim C.S."/>
        </authorList>
    </citation>
    <scope>NUCLEOTIDE SEQUENCE</scope>
    <source>
        <strain evidence="1">KA19-0412C</strain>
    </source>
</reference>
<dbReference type="AlphaFoldDB" id="A0A9P8QJF9"/>
<keyword evidence="2" id="KW-1185">Reference proteome</keyword>
<organism evidence="1 2">
    <name type="scientific">Trichoderma cornu-damae</name>
    <dbReference type="NCBI Taxonomy" id="654480"/>
    <lineage>
        <taxon>Eukaryota</taxon>
        <taxon>Fungi</taxon>
        <taxon>Dikarya</taxon>
        <taxon>Ascomycota</taxon>
        <taxon>Pezizomycotina</taxon>
        <taxon>Sordariomycetes</taxon>
        <taxon>Hypocreomycetidae</taxon>
        <taxon>Hypocreales</taxon>
        <taxon>Hypocreaceae</taxon>
        <taxon>Trichoderma</taxon>
    </lineage>
</organism>
<comment type="caution">
    <text evidence="1">The sequence shown here is derived from an EMBL/GenBank/DDBJ whole genome shotgun (WGS) entry which is preliminary data.</text>
</comment>
<dbReference type="Proteomes" id="UP000827724">
    <property type="component" value="Unassembled WGS sequence"/>
</dbReference>
<sequence>MHRRASDDSGVFIPLWRVSEGGIALASRLAALPDQARGPTAHGIHAPIPVDSVEHEHVSTAAAK</sequence>
<proteinExistence type="predicted"/>
<accession>A0A9P8QJF9</accession>
<dbReference type="EMBL" id="JAIWOZ010000004">
    <property type="protein sequence ID" value="KAH6606520.1"/>
    <property type="molecule type" value="Genomic_DNA"/>
</dbReference>